<reference evidence="2" key="1">
    <citation type="submission" date="2015-01" db="EMBL/GenBank/DDBJ databases">
        <title>Transcriptome Assembly of Fopius arisanus.</title>
        <authorList>
            <person name="Geib S."/>
        </authorList>
    </citation>
    <scope>NUCLEOTIDE SEQUENCE</scope>
</reference>
<sequence>TFWSIGQYKTVSLLGFLVFTLRIEMEKKPTYSYSLTTRCHNYLERGGTEFKIPATSKTIRQNLNKSPVEKLKGPGSNPPRPELNKISEANRASVKRNFIYNDKPIKTTGNSIGKPYFNVNDNP</sequence>
<proteinExistence type="predicted"/>
<accession>A0A0C9Q0D2</accession>
<evidence type="ECO:0000256" key="1">
    <source>
        <dbReference type="SAM" id="MobiDB-lite"/>
    </source>
</evidence>
<feature type="non-terminal residue" evidence="2">
    <location>
        <position position="1"/>
    </location>
</feature>
<organism evidence="2">
    <name type="scientific">Fopius arisanus</name>
    <dbReference type="NCBI Taxonomy" id="64838"/>
    <lineage>
        <taxon>Eukaryota</taxon>
        <taxon>Metazoa</taxon>
        <taxon>Ecdysozoa</taxon>
        <taxon>Arthropoda</taxon>
        <taxon>Hexapoda</taxon>
        <taxon>Insecta</taxon>
        <taxon>Pterygota</taxon>
        <taxon>Neoptera</taxon>
        <taxon>Endopterygota</taxon>
        <taxon>Hymenoptera</taxon>
        <taxon>Apocrita</taxon>
        <taxon>Ichneumonoidea</taxon>
        <taxon>Braconidae</taxon>
        <taxon>Opiinae</taxon>
        <taxon>Fopius</taxon>
    </lineage>
</organism>
<evidence type="ECO:0000313" key="2">
    <source>
        <dbReference type="EMBL" id="JAG77040.1"/>
    </source>
</evidence>
<gene>
    <name evidence="2" type="primary">sprT</name>
    <name evidence="2" type="ORF">g.37909</name>
</gene>
<dbReference type="EMBL" id="GBYB01007273">
    <property type="protein sequence ID" value="JAG77040.1"/>
    <property type="molecule type" value="Transcribed_RNA"/>
</dbReference>
<name>A0A0C9Q0D2_9HYME</name>
<protein>
    <submittedName>
        <fullName evidence="2">SprT protein</fullName>
    </submittedName>
</protein>
<feature type="region of interest" description="Disordered" evidence="1">
    <location>
        <begin position="62"/>
        <end position="89"/>
    </location>
</feature>
<dbReference type="AlphaFoldDB" id="A0A0C9Q0D2"/>